<accession>A0AAE3SDT9</accession>
<gene>
    <name evidence="1" type="ORF">OM075_03990</name>
</gene>
<evidence type="ECO:0000313" key="1">
    <source>
        <dbReference type="EMBL" id="MCW3785610.1"/>
    </source>
</evidence>
<dbReference type="EMBL" id="JAPDPJ010000005">
    <property type="protein sequence ID" value="MCW3785610.1"/>
    <property type="molecule type" value="Genomic_DNA"/>
</dbReference>
<keyword evidence="2" id="KW-1185">Reference proteome</keyword>
<organism evidence="1 2">
    <name type="scientific">Plebeiibacterium sediminum</name>
    <dbReference type="NCBI Taxonomy" id="2992112"/>
    <lineage>
        <taxon>Bacteria</taxon>
        <taxon>Pseudomonadati</taxon>
        <taxon>Bacteroidota</taxon>
        <taxon>Bacteroidia</taxon>
        <taxon>Marinilabiliales</taxon>
        <taxon>Marinilabiliaceae</taxon>
        <taxon>Plebeiibacterium</taxon>
    </lineage>
</organism>
<reference evidence="1" key="1">
    <citation type="submission" date="2022-10" db="EMBL/GenBank/DDBJ databases">
        <authorList>
            <person name="Yu W.X."/>
        </authorList>
    </citation>
    <scope>NUCLEOTIDE SEQUENCE</scope>
    <source>
        <strain evidence="1">AAT</strain>
    </source>
</reference>
<protein>
    <submittedName>
        <fullName evidence="1">Uncharacterized protein</fullName>
    </submittedName>
</protein>
<name>A0AAE3SDT9_9BACT</name>
<proteinExistence type="predicted"/>
<dbReference type="AlphaFoldDB" id="A0AAE3SDT9"/>
<dbReference type="Proteomes" id="UP001209229">
    <property type="component" value="Unassembled WGS sequence"/>
</dbReference>
<comment type="caution">
    <text evidence="1">The sequence shown here is derived from an EMBL/GenBank/DDBJ whole genome shotgun (WGS) entry which is preliminary data.</text>
</comment>
<sequence>MAIKTSTIHQIKKELEILPRELLIDHCLRIAKYKIENKELLHYLLFESIDEENYVSEVKAEIKEGFKGINKSKFIYVKKGIRKILKLTTKYIKHSGKKETEIELLISFCKEMQNLKVPLRRSTVMKNLYERQLLNIEKALTKLHDDIRIDYEDDIEIIKKGL</sequence>
<dbReference type="RefSeq" id="WP_301189182.1">
    <property type="nucleotide sequence ID" value="NZ_JAPDPJ010000005.1"/>
</dbReference>
<evidence type="ECO:0000313" key="2">
    <source>
        <dbReference type="Proteomes" id="UP001209229"/>
    </source>
</evidence>